<protein>
    <submittedName>
        <fullName evidence="1">Uncharacterized protein</fullName>
    </submittedName>
</protein>
<name>A0A0F9G3L9_9ZZZZ</name>
<organism evidence="1">
    <name type="scientific">marine sediment metagenome</name>
    <dbReference type="NCBI Taxonomy" id="412755"/>
    <lineage>
        <taxon>unclassified sequences</taxon>
        <taxon>metagenomes</taxon>
        <taxon>ecological metagenomes</taxon>
    </lineage>
</organism>
<evidence type="ECO:0000313" key="1">
    <source>
        <dbReference type="EMBL" id="KKL57927.1"/>
    </source>
</evidence>
<accession>A0A0F9G3L9</accession>
<proteinExistence type="predicted"/>
<reference evidence="1" key="1">
    <citation type="journal article" date="2015" name="Nature">
        <title>Complex archaea that bridge the gap between prokaryotes and eukaryotes.</title>
        <authorList>
            <person name="Spang A."/>
            <person name="Saw J.H."/>
            <person name="Jorgensen S.L."/>
            <person name="Zaremba-Niedzwiedzka K."/>
            <person name="Martijn J."/>
            <person name="Lind A.E."/>
            <person name="van Eijk R."/>
            <person name="Schleper C."/>
            <person name="Guy L."/>
            <person name="Ettema T.J."/>
        </authorList>
    </citation>
    <scope>NUCLEOTIDE SEQUENCE</scope>
</reference>
<comment type="caution">
    <text evidence="1">The sequence shown here is derived from an EMBL/GenBank/DDBJ whole genome shotgun (WGS) entry which is preliminary data.</text>
</comment>
<dbReference type="AlphaFoldDB" id="A0A0F9G3L9"/>
<sequence length="113" mass="12891">MIKFADLIKIKFSGCTRCFSILYALPCQIDRNIVGYFVSFGKPTYPLKIVNLLRIDADGGYHIEGRLNAKVIKFIMPKEFENSDLRKAARKIEFEEGLAKWMSDKLKIDIVGG</sequence>
<gene>
    <name evidence="1" type="ORF">LCGC14_2230510</name>
</gene>
<dbReference type="EMBL" id="LAZR01029993">
    <property type="protein sequence ID" value="KKL57927.1"/>
    <property type="molecule type" value="Genomic_DNA"/>
</dbReference>